<evidence type="ECO:0000313" key="4">
    <source>
        <dbReference type="Proteomes" id="UP000324832"/>
    </source>
</evidence>
<dbReference type="Proteomes" id="UP000324832">
    <property type="component" value="Unassembled WGS sequence"/>
</dbReference>
<feature type="compositionally biased region" description="Low complexity" evidence="1">
    <location>
        <begin position="182"/>
        <end position="192"/>
    </location>
</feature>
<dbReference type="SMART" id="SM00595">
    <property type="entry name" value="MADF"/>
    <property type="match status" value="1"/>
</dbReference>
<sequence>MDSTYNSDVASPKIDYDFDDNESSKKDRPHWNSKNTLKLIKALEIDCKALWDSTDTMYKVRSERQERYEYLASMFDTNAEEINRKIHNLRTQFNCELRKLRRKQSGASEGAHEASRWEYFDSLSFLQRTPQGDTIDVNLELSDFQADEDIGLTPAVSISKSKPRKPALRVSATPNTPIQKQTRSSTMLSSRSTTREEPLSTPVPGSQGRDESQQDEKNTTD</sequence>
<organism evidence="3 4">
    <name type="scientific">Leptidea sinapis</name>
    <dbReference type="NCBI Taxonomy" id="189913"/>
    <lineage>
        <taxon>Eukaryota</taxon>
        <taxon>Metazoa</taxon>
        <taxon>Ecdysozoa</taxon>
        <taxon>Arthropoda</taxon>
        <taxon>Hexapoda</taxon>
        <taxon>Insecta</taxon>
        <taxon>Pterygota</taxon>
        <taxon>Neoptera</taxon>
        <taxon>Endopterygota</taxon>
        <taxon>Lepidoptera</taxon>
        <taxon>Glossata</taxon>
        <taxon>Ditrysia</taxon>
        <taxon>Papilionoidea</taxon>
        <taxon>Pieridae</taxon>
        <taxon>Dismorphiinae</taxon>
        <taxon>Leptidea</taxon>
    </lineage>
</organism>
<proteinExistence type="predicted"/>
<reference evidence="3 4" key="1">
    <citation type="submission" date="2017-07" db="EMBL/GenBank/DDBJ databases">
        <authorList>
            <person name="Talla V."/>
            <person name="Backstrom N."/>
        </authorList>
    </citation>
    <scope>NUCLEOTIDE SEQUENCE [LARGE SCALE GENOMIC DNA]</scope>
</reference>
<evidence type="ECO:0000256" key="1">
    <source>
        <dbReference type="SAM" id="MobiDB-lite"/>
    </source>
</evidence>
<evidence type="ECO:0000259" key="2">
    <source>
        <dbReference type="PROSITE" id="PS51029"/>
    </source>
</evidence>
<keyword evidence="4" id="KW-1185">Reference proteome</keyword>
<dbReference type="Pfam" id="PF10545">
    <property type="entry name" value="MADF_DNA_bdg"/>
    <property type="match status" value="1"/>
</dbReference>
<dbReference type="PROSITE" id="PS51029">
    <property type="entry name" value="MADF"/>
    <property type="match status" value="1"/>
</dbReference>
<dbReference type="PANTHER" id="PTHR21505:SF12">
    <property type="entry name" value="MADF DOMAIN-CONTAINING PROTEIN-RELATED"/>
    <property type="match status" value="1"/>
</dbReference>
<evidence type="ECO:0000313" key="3">
    <source>
        <dbReference type="EMBL" id="VVD00768.1"/>
    </source>
</evidence>
<feature type="region of interest" description="Disordered" evidence="1">
    <location>
        <begin position="155"/>
        <end position="221"/>
    </location>
</feature>
<feature type="compositionally biased region" description="Polar residues" evidence="1">
    <location>
        <begin position="172"/>
        <end position="181"/>
    </location>
</feature>
<dbReference type="EMBL" id="FZQP02004967">
    <property type="protein sequence ID" value="VVD00768.1"/>
    <property type="molecule type" value="Genomic_DNA"/>
</dbReference>
<dbReference type="PANTHER" id="PTHR21505">
    <property type="entry name" value="MADF DOMAIN-CONTAINING PROTEIN-RELATED"/>
    <property type="match status" value="1"/>
</dbReference>
<feature type="domain" description="MADF" evidence="2">
    <location>
        <begin position="39"/>
        <end position="131"/>
    </location>
</feature>
<feature type="compositionally biased region" description="Basic and acidic residues" evidence="1">
    <location>
        <begin position="208"/>
        <end position="221"/>
    </location>
</feature>
<name>A0A5E4QS14_9NEOP</name>
<dbReference type="InterPro" id="IPR006578">
    <property type="entry name" value="MADF-dom"/>
</dbReference>
<dbReference type="AlphaFoldDB" id="A0A5E4QS14"/>
<feature type="region of interest" description="Disordered" evidence="1">
    <location>
        <begin position="1"/>
        <end position="30"/>
    </location>
</feature>
<protein>
    <recommendedName>
        <fullName evidence="2">MADF domain-containing protein</fullName>
    </recommendedName>
</protein>
<accession>A0A5E4QS14</accession>
<gene>
    <name evidence="3" type="ORF">LSINAPIS_LOCUS11338</name>
</gene>